<dbReference type="InterPro" id="IPR036640">
    <property type="entry name" value="ABC1_TM_sf"/>
</dbReference>
<feature type="domain" description="ABC transporter" evidence="10">
    <location>
        <begin position="101"/>
        <end position="357"/>
    </location>
</feature>
<gene>
    <name evidence="12" type="ORF">ATNIH1004_003580</name>
</gene>
<evidence type="ECO:0000259" key="10">
    <source>
        <dbReference type="PROSITE" id="PS50893"/>
    </source>
</evidence>
<evidence type="ECO:0000256" key="1">
    <source>
        <dbReference type="ARBA" id="ARBA00004141"/>
    </source>
</evidence>
<dbReference type="RefSeq" id="XP_033430252.1">
    <property type="nucleotide sequence ID" value="XM_033568257.1"/>
</dbReference>
<dbReference type="InterPro" id="IPR017871">
    <property type="entry name" value="ABC_transporter-like_CS"/>
</dbReference>
<dbReference type="GO" id="GO:0016887">
    <property type="term" value="F:ATP hydrolysis activity"/>
    <property type="evidence" value="ECO:0007669"/>
    <property type="project" value="InterPro"/>
</dbReference>
<organism evidence="12 13">
    <name type="scientific">Aspergillus tanneri</name>
    <dbReference type="NCBI Taxonomy" id="1220188"/>
    <lineage>
        <taxon>Eukaryota</taxon>
        <taxon>Fungi</taxon>
        <taxon>Dikarya</taxon>
        <taxon>Ascomycota</taxon>
        <taxon>Pezizomycotina</taxon>
        <taxon>Eurotiomycetes</taxon>
        <taxon>Eurotiomycetidae</taxon>
        <taxon>Eurotiales</taxon>
        <taxon>Aspergillaceae</taxon>
        <taxon>Aspergillus</taxon>
        <taxon>Aspergillus subgen. Circumdati</taxon>
    </lineage>
</organism>
<dbReference type="AlphaFoldDB" id="A0A5M9MUV7"/>
<feature type="transmembrane region" description="Helical" evidence="9">
    <location>
        <begin position="7"/>
        <end position="28"/>
    </location>
</feature>
<comment type="caution">
    <text evidence="12">The sequence shown here is derived from an EMBL/GenBank/DDBJ whole genome shotgun (WGS) entry which is preliminary data.</text>
</comment>
<reference evidence="12 13" key="1">
    <citation type="submission" date="2019-08" db="EMBL/GenBank/DDBJ databases">
        <title>The genome sequence of a newly discovered highly antifungal drug resistant Aspergillus species, Aspergillus tanneri NIH 1004.</title>
        <authorList>
            <person name="Mounaud S."/>
            <person name="Singh I."/>
            <person name="Joardar V."/>
            <person name="Pakala S."/>
            <person name="Pakala S."/>
            <person name="Venepally P."/>
            <person name="Chung J.K."/>
            <person name="Losada L."/>
            <person name="Nierman W.C."/>
        </authorList>
    </citation>
    <scope>NUCLEOTIDE SEQUENCE [LARGE SCALE GENOMIC DNA]</scope>
    <source>
        <strain evidence="12 13">NIH1004</strain>
    </source>
</reference>
<evidence type="ECO:0000313" key="12">
    <source>
        <dbReference type="EMBL" id="KAA8650891.1"/>
    </source>
</evidence>
<dbReference type="InterPro" id="IPR011527">
    <property type="entry name" value="ABC1_TM_dom"/>
</dbReference>
<dbReference type="GO" id="GO:0005524">
    <property type="term" value="F:ATP binding"/>
    <property type="evidence" value="ECO:0007669"/>
    <property type="project" value="UniProtKB-KW"/>
</dbReference>
<keyword evidence="3" id="KW-0813">Transport</keyword>
<evidence type="ECO:0000256" key="7">
    <source>
        <dbReference type="ARBA" id="ARBA00022989"/>
    </source>
</evidence>
<dbReference type="InterPro" id="IPR003439">
    <property type="entry name" value="ABC_transporter-like_ATP-bd"/>
</dbReference>
<dbReference type="Gene3D" id="1.20.1560.10">
    <property type="entry name" value="ABC transporter type 1, transmembrane domain"/>
    <property type="match status" value="2"/>
</dbReference>
<keyword evidence="8 9" id="KW-0472">Membrane</keyword>
<evidence type="ECO:0000259" key="11">
    <source>
        <dbReference type="PROSITE" id="PS50929"/>
    </source>
</evidence>
<feature type="transmembrane region" description="Helical" evidence="9">
    <location>
        <begin position="588"/>
        <end position="612"/>
    </location>
</feature>
<dbReference type="PANTHER" id="PTHR24221:SF213">
    <property type="entry name" value="ABC MULTIDRUG TRANSPORTER (EUROFUNG)"/>
    <property type="match status" value="1"/>
</dbReference>
<dbReference type="GO" id="GO:0005737">
    <property type="term" value="C:cytoplasm"/>
    <property type="evidence" value="ECO:0007669"/>
    <property type="project" value="UniProtKB-ARBA"/>
</dbReference>
<proteinExistence type="inferred from homology"/>
<dbReference type="GeneID" id="54326282"/>
<feature type="domain" description="ABC transmembrane type-1" evidence="11">
    <location>
        <begin position="411"/>
        <end position="652"/>
    </location>
</feature>
<feature type="transmembrane region" description="Helical" evidence="9">
    <location>
        <begin position="624"/>
        <end position="644"/>
    </location>
</feature>
<evidence type="ECO:0000256" key="4">
    <source>
        <dbReference type="ARBA" id="ARBA00022692"/>
    </source>
</evidence>
<dbReference type="InterPro" id="IPR027417">
    <property type="entry name" value="P-loop_NTPase"/>
</dbReference>
<dbReference type="GO" id="GO:0140359">
    <property type="term" value="F:ABC-type transporter activity"/>
    <property type="evidence" value="ECO:0007669"/>
    <property type="project" value="InterPro"/>
</dbReference>
<evidence type="ECO:0000313" key="13">
    <source>
        <dbReference type="Proteomes" id="UP000324241"/>
    </source>
</evidence>
<evidence type="ECO:0000256" key="2">
    <source>
        <dbReference type="ARBA" id="ARBA00007577"/>
    </source>
</evidence>
<feature type="transmembrane region" description="Helical" evidence="9">
    <location>
        <begin position="451"/>
        <end position="470"/>
    </location>
</feature>
<dbReference type="PANTHER" id="PTHR24221">
    <property type="entry name" value="ATP-BINDING CASSETTE SUB-FAMILY B"/>
    <property type="match status" value="1"/>
</dbReference>
<dbReference type="GO" id="GO:0016020">
    <property type="term" value="C:membrane"/>
    <property type="evidence" value="ECO:0007669"/>
    <property type="project" value="UniProtKB-SubCell"/>
</dbReference>
<dbReference type="SUPFAM" id="SSF52540">
    <property type="entry name" value="P-loop containing nucleoside triphosphate hydrolases"/>
    <property type="match status" value="2"/>
</dbReference>
<feature type="transmembrane region" description="Helical" evidence="9">
    <location>
        <begin position="40"/>
        <end position="66"/>
    </location>
</feature>
<name>A0A5M9MUV7_9EURO</name>
<comment type="similarity">
    <text evidence="2">Belongs to the ABC transporter superfamily. ABCB family. Multidrug resistance exporter (TC 3.A.1.201) subfamily.</text>
</comment>
<dbReference type="PROSITE" id="PS00211">
    <property type="entry name" value="ABC_TRANSPORTER_1"/>
    <property type="match status" value="2"/>
</dbReference>
<sequence>MSLMSGIYLAALFFTIHVSFVLAFWFGLRLYREGHIASVNTVITVLFSVLLAVTIMGGIAVPLMAISKAVSASGTFFSVIDSERAPMHGLREPDVSSQADITFKDVTFAYPTRPNTPILKRFNARFRCGRTTAIVGPSGSGKSTIIGLIERWYLVQAFPDSTLNPIRGQILVDNHNINELEIKWWRSQVRLVQQEPFLFNDSIFNNVAFGLIGSKWENGSETMKMEMVRAACKEAFAEEFIERLPEKYGTIVGEGGITLSGGQRQRLAIARSIVSQPPILILDEATSSIDIRGERIVQAALNRVSKDRTTIIIAHRISTVLRADNIIVMQDDGVYHRMVNAQQLEPLHENQESRFDDVFWSQKEELWPQDYPVDEKRECDNPEVQQTKSKSFFQSLAVILYEHRAYWLLLLIVLMCAVGGGSGYALQSWLFAKMIQVFQFTGQTLTDATNFWALMFFILAVAIAAIYFTLGISSNRISVENIGSTYGKDYFFNMLQKPVSYYDRDENSSGNLAARLSLDPKQLQDLFGPMGTHFESMNAEVYAESSKFATEAIRAFRTVTSLTMETSIISRYSTLLKEQRRKAFRKSWYATFIFALSDSIEFGAMALTFWYGGQLLGSKEYDPVAFFVVYIAIIQGGQAAGQFLSFGPNVAQAKASASRILSARHPIEGQFESPSMERLPHGLCPSIEFRNVTFRYPSRNVVTFAGLNIFIESGQFVAFVGPSGCGKSTVISLLERFYDPVEGTVLFGSRDITSIELSSYRNVLSLVGQDPKLFEGTIRDNLLLGVQDASDSLTEERMIQACRDAEIHDFILSLPDGYQTRLGVNPQHSISGGQKQRLCIARALIRNPRVLLLDEATSSLDSQSEKLVQKAIEHLASKRSMTIIAVSHRLATIQKADMIFVFGEGVANEGSRILEKGSHHELLRNKGPYWQMCQAYALDA</sequence>
<dbReference type="CDD" id="cd18578">
    <property type="entry name" value="ABC_6TM_Pgp_ABCB1_D2_like"/>
    <property type="match status" value="1"/>
</dbReference>
<dbReference type="VEuPathDB" id="FungiDB:EYZ11_005825"/>
<evidence type="ECO:0000256" key="9">
    <source>
        <dbReference type="SAM" id="Phobius"/>
    </source>
</evidence>
<keyword evidence="6" id="KW-0067">ATP-binding</keyword>
<dbReference type="EMBL" id="QUQM01000001">
    <property type="protein sequence ID" value="KAA8650891.1"/>
    <property type="molecule type" value="Genomic_DNA"/>
</dbReference>
<comment type="subcellular location">
    <subcellularLocation>
        <location evidence="1">Membrane</location>
        <topology evidence="1">Multi-pass membrane protein</topology>
    </subcellularLocation>
</comment>
<dbReference type="FunFam" id="3.40.50.300:FF:000604">
    <property type="entry name" value="ABC transporter B family member 28"/>
    <property type="match status" value="1"/>
</dbReference>
<dbReference type="SUPFAM" id="SSF90123">
    <property type="entry name" value="ABC transporter transmembrane region"/>
    <property type="match status" value="1"/>
</dbReference>
<dbReference type="Proteomes" id="UP000324241">
    <property type="component" value="Unassembled WGS sequence"/>
</dbReference>
<evidence type="ECO:0008006" key="14">
    <source>
        <dbReference type="Google" id="ProtNLM"/>
    </source>
</evidence>
<dbReference type="PROSITE" id="PS50929">
    <property type="entry name" value="ABC_TM1F"/>
    <property type="match status" value="1"/>
</dbReference>
<feature type="transmembrane region" description="Helical" evidence="9">
    <location>
        <begin position="405"/>
        <end position="431"/>
    </location>
</feature>
<accession>A0A5M9MUV7</accession>
<dbReference type="OrthoDB" id="6500128at2759"/>
<keyword evidence="7 9" id="KW-1133">Transmembrane helix</keyword>
<dbReference type="Gene3D" id="3.40.50.300">
    <property type="entry name" value="P-loop containing nucleotide triphosphate hydrolases"/>
    <property type="match status" value="2"/>
</dbReference>
<evidence type="ECO:0000256" key="3">
    <source>
        <dbReference type="ARBA" id="ARBA00022448"/>
    </source>
</evidence>
<dbReference type="SMART" id="SM00382">
    <property type="entry name" value="AAA"/>
    <property type="match status" value="2"/>
</dbReference>
<dbReference type="Pfam" id="PF00005">
    <property type="entry name" value="ABC_tran"/>
    <property type="match status" value="2"/>
</dbReference>
<dbReference type="InterPro" id="IPR003593">
    <property type="entry name" value="AAA+_ATPase"/>
</dbReference>
<keyword evidence="4 9" id="KW-0812">Transmembrane</keyword>
<keyword evidence="5" id="KW-0547">Nucleotide-binding</keyword>
<evidence type="ECO:0000256" key="5">
    <source>
        <dbReference type="ARBA" id="ARBA00022741"/>
    </source>
</evidence>
<evidence type="ECO:0000256" key="8">
    <source>
        <dbReference type="ARBA" id="ARBA00023136"/>
    </source>
</evidence>
<dbReference type="FunFam" id="3.40.50.300:FF:000913">
    <property type="entry name" value="ABC multidrug transporter SitT"/>
    <property type="match status" value="1"/>
</dbReference>
<dbReference type="InterPro" id="IPR039421">
    <property type="entry name" value="Type_1_exporter"/>
</dbReference>
<dbReference type="PROSITE" id="PS50893">
    <property type="entry name" value="ABC_TRANSPORTER_2"/>
    <property type="match status" value="2"/>
</dbReference>
<dbReference type="Pfam" id="PF00664">
    <property type="entry name" value="ABC_membrane"/>
    <property type="match status" value="1"/>
</dbReference>
<feature type="domain" description="ABC transporter" evidence="10">
    <location>
        <begin position="687"/>
        <end position="935"/>
    </location>
</feature>
<protein>
    <recommendedName>
        <fullName evidence="14">ABC transporter domain-containing protein</fullName>
    </recommendedName>
</protein>
<evidence type="ECO:0000256" key="6">
    <source>
        <dbReference type="ARBA" id="ARBA00022840"/>
    </source>
</evidence>